<reference evidence="7 8" key="1">
    <citation type="submission" date="2018-03" db="EMBL/GenBank/DDBJ databases">
        <title>Genomic Encyclopedia of Archaeal and Bacterial Type Strains, Phase II (KMG-II): from individual species to whole genera.</title>
        <authorList>
            <person name="Goeker M."/>
        </authorList>
    </citation>
    <scope>NUCLEOTIDE SEQUENCE [LARGE SCALE GENOMIC DNA]</scope>
    <source>
        <strain evidence="7 8">DSM 29328</strain>
    </source>
</reference>
<dbReference type="AlphaFoldDB" id="A0A2T0RPG8"/>
<dbReference type="SUPFAM" id="SSF46626">
    <property type="entry name" value="Cytochrome c"/>
    <property type="match status" value="1"/>
</dbReference>
<sequence>MRRSASYLLISVALLLAAMAPLSAQDKRLHIAAPATLVETGFLRHLLPRFSLKYGIPITVVAPGESADAAFTDTPDGTPAFASGDTTWHLTIPAASTANPHLAKFADWLGSDIGRNTVTGFAGPPAFSADFARIVETAAPILDGDQERGAELSLVHCGRCHVIGEINRMNGVGSTPSFAVMRTFKDWKRRFSEFYALKPHPSFTQVTNVTEPFADGKAPHISPVEITLEEIEDIVAFAASVAPADLGAPIQHQ</sequence>
<dbReference type="OrthoDB" id="7365807at2"/>
<gene>
    <name evidence="7" type="ORF">CLV78_105137</name>
</gene>
<dbReference type="InterPro" id="IPR009056">
    <property type="entry name" value="Cyt_c-like_dom"/>
</dbReference>
<evidence type="ECO:0000313" key="7">
    <source>
        <dbReference type="EMBL" id="PRY23085.1"/>
    </source>
</evidence>
<evidence type="ECO:0000259" key="6">
    <source>
        <dbReference type="PROSITE" id="PS51007"/>
    </source>
</evidence>
<dbReference type="RefSeq" id="WP_106205396.1">
    <property type="nucleotide sequence ID" value="NZ_PVTD01000005.1"/>
</dbReference>
<protein>
    <recommendedName>
        <fullName evidence="6">Cytochrome c domain-containing protein</fullName>
    </recommendedName>
</protein>
<evidence type="ECO:0000256" key="2">
    <source>
        <dbReference type="ARBA" id="ARBA00022723"/>
    </source>
</evidence>
<dbReference type="GO" id="GO:0046872">
    <property type="term" value="F:metal ion binding"/>
    <property type="evidence" value="ECO:0007669"/>
    <property type="project" value="UniProtKB-KW"/>
</dbReference>
<dbReference type="InterPro" id="IPR036909">
    <property type="entry name" value="Cyt_c-like_dom_sf"/>
</dbReference>
<proteinExistence type="predicted"/>
<evidence type="ECO:0000313" key="8">
    <source>
        <dbReference type="Proteomes" id="UP000239480"/>
    </source>
</evidence>
<organism evidence="7 8">
    <name type="scientific">Aliiruegeria haliotis</name>
    <dbReference type="NCBI Taxonomy" id="1280846"/>
    <lineage>
        <taxon>Bacteria</taxon>
        <taxon>Pseudomonadati</taxon>
        <taxon>Pseudomonadota</taxon>
        <taxon>Alphaproteobacteria</taxon>
        <taxon>Rhodobacterales</taxon>
        <taxon>Roseobacteraceae</taxon>
        <taxon>Aliiruegeria</taxon>
    </lineage>
</organism>
<dbReference type="GO" id="GO:0009055">
    <property type="term" value="F:electron transfer activity"/>
    <property type="evidence" value="ECO:0007669"/>
    <property type="project" value="InterPro"/>
</dbReference>
<feature type="domain" description="Cytochrome c" evidence="6">
    <location>
        <begin position="144"/>
        <end position="242"/>
    </location>
</feature>
<evidence type="ECO:0000256" key="3">
    <source>
        <dbReference type="ARBA" id="ARBA00023004"/>
    </source>
</evidence>
<keyword evidence="2 4" id="KW-0479">Metal-binding</keyword>
<dbReference type="Proteomes" id="UP000239480">
    <property type="component" value="Unassembled WGS sequence"/>
</dbReference>
<accession>A0A2T0RPG8</accession>
<evidence type="ECO:0000256" key="5">
    <source>
        <dbReference type="SAM" id="SignalP"/>
    </source>
</evidence>
<dbReference type="EMBL" id="PVTD01000005">
    <property type="protein sequence ID" value="PRY23085.1"/>
    <property type="molecule type" value="Genomic_DNA"/>
</dbReference>
<comment type="caution">
    <text evidence="7">The sequence shown here is derived from an EMBL/GenBank/DDBJ whole genome shotgun (WGS) entry which is preliminary data.</text>
</comment>
<name>A0A2T0RPG8_9RHOB</name>
<keyword evidence="5" id="KW-0732">Signal</keyword>
<keyword evidence="8" id="KW-1185">Reference proteome</keyword>
<keyword evidence="1 4" id="KW-0349">Heme</keyword>
<evidence type="ECO:0000256" key="1">
    <source>
        <dbReference type="ARBA" id="ARBA00022617"/>
    </source>
</evidence>
<evidence type="ECO:0000256" key="4">
    <source>
        <dbReference type="PROSITE-ProRule" id="PRU00433"/>
    </source>
</evidence>
<keyword evidence="3 4" id="KW-0408">Iron</keyword>
<dbReference type="PROSITE" id="PS51007">
    <property type="entry name" value="CYTC"/>
    <property type="match status" value="1"/>
</dbReference>
<feature type="signal peptide" evidence="5">
    <location>
        <begin position="1"/>
        <end position="24"/>
    </location>
</feature>
<dbReference type="GO" id="GO:0020037">
    <property type="term" value="F:heme binding"/>
    <property type="evidence" value="ECO:0007669"/>
    <property type="project" value="InterPro"/>
</dbReference>
<feature type="chain" id="PRO_5015761736" description="Cytochrome c domain-containing protein" evidence="5">
    <location>
        <begin position="25"/>
        <end position="253"/>
    </location>
</feature>